<dbReference type="Proteomes" id="UP001156484">
    <property type="component" value="Chromosome"/>
</dbReference>
<evidence type="ECO:0000313" key="1">
    <source>
        <dbReference type="EMBL" id="UYP20717.1"/>
    </source>
</evidence>
<evidence type="ECO:0000313" key="2">
    <source>
        <dbReference type="Proteomes" id="UP001156484"/>
    </source>
</evidence>
<protein>
    <submittedName>
        <fullName evidence="1">RecQ family zinc-binding domain-containing protein</fullName>
    </submittedName>
</protein>
<dbReference type="EMBL" id="CP107551">
    <property type="protein sequence ID" value="UYP20717.1"/>
    <property type="molecule type" value="Genomic_DNA"/>
</dbReference>
<sequence>MPDSVDSYYQQIGRAGRDGEAATALTFYRPEDLSLATFFTTHAPDEALISRVFRILRKSSPRRLGQLRDDLGVRGRRLSNAVNLLERCGAVTAGRRGFSAADLPVREVGDRAREVAASGERMDRSRVEMMRGYAETRGCRRRFLLGYFGEVVEGPCGNCDNCRAGVPDEFADPAAGASSLTANNRVHHAEWGAGTVMGGEGDRVTVLFDSVGYRTLSLEAIAKADLLRTDDGKPAPRGRGFLPPSSLR</sequence>
<accession>A0ACD4DL03</accession>
<organism evidence="1 2">
    <name type="scientific">Rhodococcus sacchari</name>
    <dbReference type="NCBI Taxonomy" id="2962047"/>
    <lineage>
        <taxon>Bacteria</taxon>
        <taxon>Bacillati</taxon>
        <taxon>Actinomycetota</taxon>
        <taxon>Actinomycetes</taxon>
        <taxon>Mycobacteriales</taxon>
        <taxon>Nocardiaceae</taxon>
        <taxon>Rhodococcus</taxon>
    </lineage>
</organism>
<gene>
    <name evidence="1" type="ORF">OED52_09470</name>
</gene>
<name>A0ACD4DL03_9NOCA</name>
<reference evidence="1" key="1">
    <citation type="submission" date="2022-10" db="EMBL/GenBank/DDBJ databases">
        <title>Rhodococcus ferula Z13 complete genome.</title>
        <authorList>
            <person name="Long X."/>
            <person name="Zang M."/>
        </authorList>
    </citation>
    <scope>NUCLEOTIDE SEQUENCE</scope>
    <source>
        <strain evidence="1">Z13</strain>
    </source>
</reference>
<proteinExistence type="predicted"/>
<keyword evidence="2" id="KW-1185">Reference proteome</keyword>